<evidence type="ECO:0000313" key="2">
    <source>
        <dbReference type="Proteomes" id="UP000240760"/>
    </source>
</evidence>
<reference evidence="1 2" key="1">
    <citation type="submission" date="2016-07" db="EMBL/GenBank/DDBJ databases">
        <title>Multiple horizontal gene transfer events from other fungi enriched the ability of initially mycotrophic Trichoderma (Ascomycota) to feed on dead plant biomass.</title>
        <authorList>
            <consortium name="DOE Joint Genome Institute"/>
            <person name="Aerts A."/>
            <person name="Atanasova L."/>
            <person name="Chenthamara K."/>
            <person name="Zhang J."/>
            <person name="Grujic M."/>
            <person name="Henrissat B."/>
            <person name="Kuo A."/>
            <person name="Salamov A."/>
            <person name="Lipzen A."/>
            <person name="Labutti K."/>
            <person name="Barry K."/>
            <person name="Miao Y."/>
            <person name="Rahimi M.J."/>
            <person name="Shen Q."/>
            <person name="Grigoriev I.V."/>
            <person name="Kubicek C.P."/>
            <person name="Druzhinina I.S."/>
        </authorList>
    </citation>
    <scope>NUCLEOTIDE SEQUENCE [LARGE SCALE GENOMIC DNA]</scope>
    <source>
        <strain evidence="1 2">ATCC 18648</strain>
    </source>
</reference>
<dbReference type="AlphaFoldDB" id="A0A2T4BXN1"/>
<accession>A0A2T4BXN1</accession>
<gene>
    <name evidence="1" type="ORF">M440DRAFT_1404281</name>
</gene>
<keyword evidence="2" id="KW-1185">Reference proteome</keyword>
<dbReference type="EMBL" id="KZ679137">
    <property type="protein sequence ID" value="PTB74077.1"/>
    <property type="molecule type" value="Genomic_DNA"/>
</dbReference>
<name>A0A2T4BXN1_TRILO</name>
<sequence length="99" mass="11160">MNSTARLAALLLSFPFVLLLVFRFISDHMAISTLSFVPSSPFFVNPPHCRSFNHLTLSSPPSLPTINSVVKQNTLSFEIVHRRSYTLFNSWSFLGPFCP</sequence>
<proteinExistence type="predicted"/>
<evidence type="ECO:0000313" key="1">
    <source>
        <dbReference type="EMBL" id="PTB74077.1"/>
    </source>
</evidence>
<protein>
    <submittedName>
        <fullName evidence="1">Uncharacterized protein</fullName>
    </submittedName>
</protein>
<dbReference type="Proteomes" id="UP000240760">
    <property type="component" value="Unassembled WGS sequence"/>
</dbReference>
<organism evidence="1 2">
    <name type="scientific">Trichoderma longibrachiatum ATCC 18648</name>
    <dbReference type="NCBI Taxonomy" id="983965"/>
    <lineage>
        <taxon>Eukaryota</taxon>
        <taxon>Fungi</taxon>
        <taxon>Dikarya</taxon>
        <taxon>Ascomycota</taxon>
        <taxon>Pezizomycotina</taxon>
        <taxon>Sordariomycetes</taxon>
        <taxon>Hypocreomycetidae</taxon>
        <taxon>Hypocreales</taxon>
        <taxon>Hypocreaceae</taxon>
        <taxon>Trichoderma</taxon>
    </lineage>
</organism>